<proteinExistence type="predicted"/>
<name>A0A1U7M659_TISCR</name>
<dbReference type="EMBL" id="LTDM01000019">
    <property type="protein sequence ID" value="OLS02740.1"/>
    <property type="molecule type" value="Genomic_DNA"/>
</dbReference>
<dbReference type="AlphaFoldDB" id="A0A1U7M659"/>
<organism evidence="2 3">
    <name type="scientific">Tissierella creatinophila DSM 6911</name>
    <dbReference type="NCBI Taxonomy" id="1123403"/>
    <lineage>
        <taxon>Bacteria</taxon>
        <taxon>Bacillati</taxon>
        <taxon>Bacillota</taxon>
        <taxon>Tissierellia</taxon>
        <taxon>Tissierellales</taxon>
        <taxon>Tissierellaceae</taxon>
        <taxon>Tissierella</taxon>
    </lineage>
</organism>
<evidence type="ECO:0008006" key="4">
    <source>
        <dbReference type="Google" id="ProtNLM"/>
    </source>
</evidence>
<evidence type="ECO:0000256" key="1">
    <source>
        <dbReference type="SAM" id="Phobius"/>
    </source>
</evidence>
<dbReference type="InterPro" id="IPR012902">
    <property type="entry name" value="N_methyl_site"/>
</dbReference>
<sequence length="113" mass="12638">MKKRKGLTLIEIVVSIALLGMIAVVFLTIINTGNKNIFKSGDRTKDVFEIQEKVDTQIKSYDDLKLEGVKVEEKDIEVKIYGIDAKTIKGKLITGIEDGIKITTFVPNKIEVK</sequence>
<keyword evidence="1" id="KW-0472">Membrane</keyword>
<dbReference type="Proteomes" id="UP000186112">
    <property type="component" value="Unassembled WGS sequence"/>
</dbReference>
<dbReference type="Pfam" id="PF07963">
    <property type="entry name" value="N_methyl"/>
    <property type="match status" value="1"/>
</dbReference>
<keyword evidence="1" id="KW-0812">Transmembrane</keyword>
<comment type="caution">
    <text evidence="2">The sequence shown here is derived from an EMBL/GenBank/DDBJ whole genome shotgun (WGS) entry which is preliminary data.</text>
</comment>
<keyword evidence="3" id="KW-1185">Reference proteome</keyword>
<dbReference type="NCBIfam" id="TIGR02532">
    <property type="entry name" value="IV_pilin_GFxxxE"/>
    <property type="match status" value="1"/>
</dbReference>
<feature type="transmembrane region" description="Helical" evidence="1">
    <location>
        <begin position="7"/>
        <end position="30"/>
    </location>
</feature>
<dbReference type="OrthoDB" id="1693136at2"/>
<gene>
    <name evidence="2" type="ORF">TICRE_12800</name>
</gene>
<evidence type="ECO:0000313" key="3">
    <source>
        <dbReference type="Proteomes" id="UP000186112"/>
    </source>
</evidence>
<dbReference type="PROSITE" id="PS00409">
    <property type="entry name" value="PROKAR_NTER_METHYL"/>
    <property type="match status" value="1"/>
</dbReference>
<reference evidence="2 3" key="1">
    <citation type="submission" date="2016-02" db="EMBL/GenBank/DDBJ databases">
        <title>Genome sequence of Tissierella creatinophila DSM 6911.</title>
        <authorList>
            <person name="Poehlein A."/>
            <person name="Daniel R."/>
        </authorList>
    </citation>
    <scope>NUCLEOTIDE SEQUENCE [LARGE SCALE GENOMIC DNA]</scope>
    <source>
        <strain evidence="2 3">DSM 6911</strain>
    </source>
</reference>
<dbReference type="RefSeq" id="WP_075726269.1">
    <property type="nucleotide sequence ID" value="NZ_LTDM01000019.1"/>
</dbReference>
<evidence type="ECO:0000313" key="2">
    <source>
        <dbReference type="EMBL" id="OLS02740.1"/>
    </source>
</evidence>
<keyword evidence="1" id="KW-1133">Transmembrane helix</keyword>
<protein>
    <recommendedName>
        <fullName evidence="4">Prepilin-type N-terminal cleavage/methylation domain-containing protein</fullName>
    </recommendedName>
</protein>
<accession>A0A1U7M659</accession>